<dbReference type="STRING" id="1610493.RPIT_12425"/>
<dbReference type="SMART" id="SM00345">
    <property type="entry name" value="HTH_GNTR"/>
    <property type="match status" value="1"/>
</dbReference>
<gene>
    <name evidence="4" type="ORF">RPIT_12425</name>
</gene>
<dbReference type="CDD" id="cd07377">
    <property type="entry name" value="WHTH_GntR"/>
    <property type="match status" value="1"/>
</dbReference>
<proteinExistence type="predicted"/>
<dbReference type="RefSeq" id="WP_162274555.1">
    <property type="nucleotide sequence ID" value="NZ_CP019605.1"/>
</dbReference>
<accession>A0A1Q2CHB5</accession>
<dbReference type="GO" id="GO:0003677">
    <property type="term" value="F:DNA binding"/>
    <property type="evidence" value="ECO:0007669"/>
    <property type="project" value="UniProtKB-KW"/>
</dbReference>
<dbReference type="InterPro" id="IPR036388">
    <property type="entry name" value="WH-like_DNA-bd_sf"/>
</dbReference>
<dbReference type="Proteomes" id="UP000188324">
    <property type="component" value="Chromosome"/>
</dbReference>
<dbReference type="InterPro" id="IPR036390">
    <property type="entry name" value="WH_DNA-bd_sf"/>
</dbReference>
<dbReference type="Gene3D" id="1.20.120.530">
    <property type="entry name" value="GntR ligand-binding domain-like"/>
    <property type="match status" value="1"/>
</dbReference>
<name>A0A1Q2CHB5_9ACTN</name>
<sequence length="253" mass="27180">MSGSREPQRLRQTIQAVKEHILTQGLKPGDPMPTEVQLVEELGVSRSNLREAVRTLVALDILEVRHGTGTFVGQMSMRPLVEGLTFKGVVLPGDDFKTLRQIVEVRQALDLALAPEIVAHWAGRDGAALYALCDAMAAQKARNDTFAAEDRAFHLTLTDVLDNTLYGQLVAAFWDVHTVVAPRLGVPTPRDIADTVAAHQAMCDAAIAGELETYQEAVLSHYAPLMRVLTGGAVSSDDAAGDGYGLEEVASPA</sequence>
<dbReference type="Pfam" id="PF00392">
    <property type="entry name" value="GntR"/>
    <property type="match status" value="1"/>
</dbReference>
<dbReference type="InterPro" id="IPR000524">
    <property type="entry name" value="Tscrpt_reg_HTH_GntR"/>
</dbReference>
<keyword evidence="1" id="KW-0805">Transcription regulation</keyword>
<dbReference type="Pfam" id="PF07729">
    <property type="entry name" value="FCD"/>
    <property type="match status" value="1"/>
</dbReference>
<evidence type="ECO:0000256" key="2">
    <source>
        <dbReference type="ARBA" id="ARBA00023125"/>
    </source>
</evidence>
<dbReference type="Gene3D" id="1.10.10.10">
    <property type="entry name" value="Winged helix-like DNA-binding domain superfamily/Winged helix DNA-binding domain"/>
    <property type="match status" value="1"/>
</dbReference>
<evidence type="ECO:0000313" key="5">
    <source>
        <dbReference type="Proteomes" id="UP000188324"/>
    </source>
</evidence>
<dbReference type="SUPFAM" id="SSF48008">
    <property type="entry name" value="GntR ligand-binding domain-like"/>
    <property type="match status" value="1"/>
</dbReference>
<dbReference type="SMART" id="SM00895">
    <property type="entry name" value="FCD"/>
    <property type="match status" value="1"/>
</dbReference>
<evidence type="ECO:0000256" key="1">
    <source>
        <dbReference type="ARBA" id="ARBA00023015"/>
    </source>
</evidence>
<dbReference type="EMBL" id="CP019605">
    <property type="protein sequence ID" value="AQP45509.1"/>
    <property type="molecule type" value="Genomic_DNA"/>
</dbReference>
<reference evidence="4 5" key="1">
    <citation type="journal article" date="2016" name="Int. J. Syst. Evol. Microbiol.">
        <title>Tessaracoccus flavus sp. nov., isolated from the drainage system of a lindane-producing factory.</title>
        <authorList>
            <person name="Kumari R."/>
            <person name="Singh P."/>
            <person name="Schumann P."/>
            <person name="Lal R."/>
        </authorList>
    </citation>
    <scope>NUCLEOTIDE SEQUENCE [LARGE SCALE GENOMIC DNA]</scope>
    <source>
        <strain evidence="4 5">RP1T</strain>
    </source>
</reference>
<evidence type="ECO:0000256" key="3">
    <source>
        <dbReference type="ARBA" id="ARBA00023163"/>
    </source>
</evidence>
<dbReference type="PRINTS" id="PR00035">
    <property type="entry name" value="HTHGNTR"/>
</dbReference>
<dbReference type="PROSITE" id="PS50949">
    <property type="entry name" value="HTH_GNTR"/>
    <property type="match status" value="1"/>
</dbReference>
<protein>
    <submittedName>
        <fullName evidence="4">Uncharacterized protein</fullName>
    </submittedName>
</protein>
<organism evidence="4 5">
    <name type="scientific">Tessaracoccus flavus</name>
    <dbReference type="NCBI Taxonomy" id="1610493"/>
    <lineage>
        <taxon>Bacteria</taxon>
        <taxon>Bacillati</taxon>
        <taxon>Actinomycetota</taxon>
        <taxon>Actinomycetes</taxon>
        <taxon>Propionibacteriales</taxon>
        <taxon>Propionibacteriaceae</taxon>
        <taxon>Tessaracoccus</taxon>
    </lineage>
</organism>
<keyword evidence="3" id="KW-0804">Transcription</keyword>
<dbReference type="PANTHER" id="PTHR43537:SF5">
    <property type="entry name" value="UXU OPERON TRANSCRIPTIONAL REGULATOR"/>
    <property type="match status" value="1"/>
</dbReference>
<dbReference type="SUPFAM" id="SSF46785">
    <property type="entry name" value="Winged helix' DNA-binding domain"/>
    <property type="match status" value="1"/>
</dbReference>
<keyword evidence="5" id="KW-1185">Reference proteome</keyword>
<dbReference type="InterPro" id="IPR011711">
    <property type="entry name" value="GntR_C"/>
</dbReference>
<dbReference type="GO" id="GO:0003700">
    <property type="term" value="F:DNA-binding transcription factor activity"/>
    <property type="evidence" value="ECO:0007669"/>
    <property type="project" value="InterPro"/>
</dbReference>
<dbReference type="InterPro" id="IPR008920">
    <property type="entry name" value="TF_FadR/GntR_C"/>
</dbReference>
<dbReference type="AlphaFoldDB" id="A0A1Q2CHB5"/>
<evidence type="ECO:0000313" key="4">
    <source>
        <dbReference type="EMBL" id="AQP45509.1"/>
    </source>
</evidence>
<dbReference type="PANTHER" id="PTHR43537">
    <property type="entry name" value="TRANSCRIPTIONAL REGULATOR, GNTR FAMILY"/>
    <property type="match status" value="1"/>
</dbReference>
<dbReference type="KEGG" id="tfl:RPIT_12425"/>
<keyword evidence="2" id="KW-0238">DNA-binding</keyword>